<evidence type="ECO:0000256" key="10">
    <source>
        <dbReference type="ARBA" id="ARBA00022989"/>
    </source>
</evidence>
<dbReference type="GO" id="GO:0006508">
    <property type="term" value="P:proteolysis"/>
    <property type="evidence" value="ECO:0007669"/>
    <property type="project" value="UniProtKB-KW"/>
</dbReference>
<keyword evidence="7" id="KW-0479">Metal-binding</keyword>
<dbReference type="RefSeq" id="WP_014243122.1">
    <property type="nucleotide sequence ID" value="NC_016620.1"/>
</dbReference>
<evidence type="ECO:0000256" key="7">
    <source>
        <dbReference type="ARBA" id="ARBA00022723"/>
    </source>
</evidence>
<protein>
    <submittedName>
        <fullName evidence="15">Membrane-associated peptidase</fullName>
    </submittedName>
</protein>
<sequence length="220" mass="24951">MADINNFLHTLATCLPGFLIGVVFHEYAHAFVATKFGDDTPERYGRLTLNPASHADIMGTVIFPLGLMFFGMTPFGWAKPVPVNPARFKKYRMGSFWVAFAGPGANIIISILSSFLFVLITLKMPETISFKEALVQMLRYSILINLVLAVFNLIPFPPLDGSKMVMAYLDYNAARKYEELQRFTFIFFILLWTTNIFSYLLRPVFALSDLITGLFFMLLN</sequence>
<dbReference type="PANTHER" id="PTHR35864:SF1">
    <property type="entry name" value="ZINC METALLOPROTEASE YWHC-RELATED"/>
    <property type="match status" value="1"/>
</dbReference>
<keyword evidence="9" id="KW-0862">Zinc</keyword>
<dbReference type="Proteomes" id="UP000008963">
    <property type="component" value="Chromosome"/>
</dbReference>
<dbReference type="InterPro" id="IPR008915">
    <property type="entry name" value="Peptidase_M50"/>
</dbReference>
<accession>E1X3Z4</accession>
<gene>
    <name evidence="15" type="ordered locus">BMS_0417</name>
</gene>
<comment type="subcellular location">
    <subcellularLocation>
        <location evidence="2">Cell membrane</location>
        <topology evidence="2">Multi-pass membrane protein</topology>
    </subcellularLocation>
</comment>
<comment type="similarity">
    <text evidence="3">Belongs to the peptidase M50B family.</text>
</comment>
<keyword evidence="16" id="KW-1185">Reference proteome</keyword>
<dbReference type="AlphaFoldDB" id="E1X3Z4"/>
<evidence type="ECO:0000256" key="13">
    <source>
        <dbReference type="SAM" id="Phobius"/>
    </source>
</evidence>
<dbReference type="Pfam" id="PF02163">
    <property type="entry name" value="Peptidase_M50"/>
    <property type="match status" value="1"/>
</dbReference>
<feature type="domain" description="Peptidase M50" evidence="14">
    <location>
        <begin position="17"/>
        <end position="189"/>
    </location>
</feature>
<name>E1X3Z4_HALMS</name>
<dbReference type="GO" id="GO:0008237">
    <property type="term" value="F:metallopeptidase activity"/>
    <property type="evidence" value="ECO:0007669"/>
    <property type="project" value="UniProtKB-KW"/>
</dbReference>
<keyword evidence="11" id="KW-0482">Metalloprotease</keyword>
<keyword evidence="8" id="KW-0378">Hydrolase</keyword>
<dbReference type="InterPro" id="IPR044537">
    <property type="entry name" value="Rip2-like"/>
</dbReference>
<dbReference type="CDD" id="cd06158">
    <property type="entry name" value="S2P-M50_like_1"/>
    <property type="match status" value="1"/>
</dbReference>
<dbReference type="HOGENOM" id="CLU_086979_0_0_7"/>
<feature type="transmembrane region" description="Helical" evidence="13">
    <location>
        <begin position="57"/>
        <end position="75"/>
    </location>
</feature>
<evidence type="ECO:0000256" key="5">
    <source>
        <dbReference type="ARBA" id="ARBA00022670"/>
    </source>
</evidence>
<evidence type="ECO:0000256" key="4">
    <source>
        <dbReference type="ARBA" id="ARBA00022475"/>
    </source>
</evidence>
<evidence type="ECO:0000256" key="9">
    <source>
        <dbReference type="ARBA" id="ARBA00022833"/>
    </source>
</evidence>
<evidence type="ECO:0000313" key="16">
    <source>
        <dbReference type="Proteomes" id="UP000008963"/>
    </source>
</evidence>
<keyword evidence="6 13" id="KW-0812">Transmembrane</keyword>
<evidence type="ECO:0000259" key="14">
    <source>
        <dbReference type="Pfam" id="PF02163"/>
    </source>
</evidence>
<organism evidence="15 16">
    <name type="scientific">Halobacteriovorax marinus (strain ATCC BAA-682 / DSM 15412 / SJ)</name>
    <name type="common">Bacteriovorax marinus</name>
    <dbReference type="NCBI Taxonomy" id="862908"/>
    <lineage>
        <taxon>Bacteria</taxon>
        <taxon>Pseudomonadati</taxon>
        <taxon>Bdellovibrionota</taxon>
        <taxon>Bacteriovoracia</taxon>
        <taxon>Bacteriovoracales</taxon>
        <taxon>Halobacteriovoraceae</taxon>
        <taxon>Halobacteriovorax</taxon>
    </lineage>
</organism>
<evidence type="ECO:0000313" key="15">
    <source>
        <dbReference type="EMBL" id="CBW25334.1"/>
    </source>
</evidence>
<evidence type="ECO:0000256" key="3">
    <source>
        <dbReference type="ARBA" id="ARBA00007931"/>
    </source>
</evidence>
<dbReference type="OrthoDB" id="5291252at2"/>
<evidence type="ECO:0000256" key="6">
    <source>
        <dbReference type="ARBA" id="ARBA00022692"/>
    </source>
</evidence>
<dbReference type="PANTHER" id="PTHR35864">
    <property type="entry name" value="ZINC METALLOPROTEASE MJ0611-RELATED"/>
    <property type="match status" value="1"/>
</dbReference>
<proteinExistence type="inferred from homology"/>
<keyword evidence="10 13" id="KW-1133">Transmembrane helix</keyword>
<evidence type="ECO:0000256" key="8">
    <source>
        <dbReference type="ARBA" id="ARBA00022801"/>
    </source>
</evidence>
<dbReference type="eggNOG" id="COG1994">
    <property type="taxonomic scope" value="Bacteria"/>
</dbReference>
<keyword evidence="12 13" id="KW-0472">Membrane</keyword>
<dbReference type="GO" id="GO:0005886">
    <property type="term" value="C:plasma membrane"/>
    <property type="evidence" value="ECO:0007669"/>
    <property type="project" value="UniProtKB-SubCell"/>
</dbReference>
<evidence type="ECO:0000256" key="12">
    <source>
        <dbReference type="ARBA" id="ARBA00023136"/>
    </source>
</evidence>
<keyword evidence="5" id="KW-0645">Protease</keyword>
<reference evidence="16" key="1">
    <citation type="journal article" date="2013" name="ISME J.">
        <title>A small predatory core genome in the divergent marine Bacteriovorax marinus SJ and the terrestrial Bdellovibrio bacteriovorus.</title>
        <authorList>
            <person name="Crossman L.C."/>
            <person name="Chen H."/>
            <person name="Cerdeno-Tarraga A.M."/>
            <person name="Brooks K."/>
            <person name="Quail M.A."/>
            <person name="Pineiro S.A."/>
            <person name="Hobley L."/>
            <person name="Sockett R.E."/>
            <person name="Bentley S.D."/>
            <person name="Parkhill J."/>
            <person name="Williams H.N."/>
            <person name="Stine O.C."/>
        </authorList>
    </citation>
    <scope>NUCLEOTIDE SEQUENCE [LARGE SCALE GENOMIC DNA]</scope>
    <source>
        <strain evidence="16">ATCC BAA-682 / DSM 15412 / SJ</strain>
    </source>
</reference>
<dbReference type="InterPro" id="IPR052348">
    <property type="entry name" value="Metallopeptidase_M50B"/>
</dbReference>
<dbReference type="GO" id="GO:0046872">
    <property type="term" value="F:metal ion binding"/>
    <property type="evidence" value="ECO:0007669"/>
    <property type="project" value="UniProtKB-KW"/>
</dbReference>
<feature type="transmembrane region" description="Helical" evidence="13">
    <location>
        <begin position="140"/>
        <end position="159"/>
    </location>
</feature>
<dbReference type="EMBL" id="FQ312005">
    <property type="protein sequence ID" value="CBW25334.1"/>
    <property type="molecule type" value="Genomic_DNA"/>
</dbReference>
<dbReference type="KEGG" id="bmx:BMS_0417"/>
<evidence type="ECO:0000256" key="2">
    <source>
        <dbReference type="ARBA" id="ARBA00004651"/>
    </source>
</evidence>
<keyword evidence="4" id="KW-1003">Cell membrane</keyword>
<comment type="cofactor">
    <cofactor evidence="1">
        <name>Zn(2+)</name>
        <dbReference type="ChEBI" id="CHEBI:29105"/>
    </cofactor>
</comment>
<feature type="transmembrane region" description="Helical" evidence="13">
    <location>
        <begin position="180"/>
        <end position="197"/>
    </location>
</feature>
<evidence type="ECO:0000256" key="11">
    <source>
        <dbReference type="ARBA" id="ARBA00023049"/>
    </source>
</evidence>
<evidence type="ECO:0000256" key="1">
    <source>
        <dbReference type="ARBA" id="ARBA00001947"/>
    </source>
</evidence>
<dbReference type="PATRIC" id="fig|862908.3.peg.400"/>
<feature type="transmembrane region" description="Helical" evidence="13">
    <location>
        <begin position="96"/>
        <end position="120"/>
    </location>
</feature>
<dbReference type="STRING" id="862908.BMS_0417"/>